<dbReference type="EMBL" id="BARS01019004">
    <property type="protein sequence ID" value="GAF86703.1"/>
    <property type="molecule type" value="Genomic_DNA"/>
</dbReference>
<dbReference type="AlphaFoldDB" id="X0SZR7"/>
<sequence length="178" mass="20542">IAIRCKEWDEVEKYLSVLEQIASSEDFHHRKASYLAARNRVEEALVEAEIACNNESPRFETLARKADLLIECNHTERAKLAIDELVPRSRMKRDVKIGLQCKFLLRQDNWREAEILWMKLSRPDIPVPVHQALKKEILNQELADPMTSPVKREEIQAELAVIGEPFQLLLVETGDGED</sequence>
<reference evidence="1" key="1">
    <citation type="journal article" date="2014" name="Front. Microbiol.">
        <title>High frequency of phylogenetically diverse reductive dehalogenase-homologous genes in deep subseafloor sedimentary metagenomes.</title>
        <authorList>
            <person name="Kawai M."/>
            <person name="Futagami T."/>
            <person name="Toyoda A."/>
            <person name="Takaki Y."/>
            <person name="Nishi S."/>
            <person name="Hori S."/>
            <person name="Arai W."/>
            <person name="Tsubouchi T."/>
            <person name="Morono Y."/>
            <person name="Uchiyama I."/>
            <person name="Ito T."/>
            <person name="Fujiyama A."/>
            <person name="Inagaki F."/>
            <person name="Takami H."/>
        </authorList>
    </citation>
    <scope>NUCLEOTIDE SEQUENCE</scope>
    <source>
        <strain evidence="1">Expedition CK06-06</strain>
    </source>
</reference>
<feature type="non-terminal residue" evidence="1">
    <location>
        <position position="1"/>
    </location>
</feature>
<proteinExistence type="predicted"/>
<organism evidence="1">
    <name type="scientific">marine sediment metagenome</name>
    <dbReference type="NCBI Taxonomy" id="412755"/>
    <lineage>
        <taxon>unclassified sequences</taxon>
        <taxon>metagenomes</taxon>
        <taxon>ecological metagenomes</taxon>
    </lineage>
</organism>
<accession>X0SZR7</accession>
<comment type="caution">
    <text evidence="1">The sequence shown here is derived from an EMBL/GenBank/DDBJ whole genome shotgun (WGS) entry which is preliminary data.</text>
</comment>
<protein>
    <submittedName>
        <fullName evidence="1">Uncharacterized protein</fullName>
    </submittedName>
</protein>
<evidence type="ECO:0000313" key="1">
    <source>
        <dbReference type="EMBL" id="GAF86703.1"/>
    </source>
</evidence>
<name>X0SZR7_9ZZZZ</name>
<gene>
    <name evidence="1" type="ORF">S01H1_30842</name>
</gene>